<comment type="caution">
    <text evidence="1">The sequence shown here is derived from an EMBL/GenBank/DDBJ whole genome shotgun (WGS) entry which is preliminary data.</text>
</comment>
<sequence length="101" mass="11379">MTPSSPLMWPSPHRSFLTNPTSYHSLADHSQTLCLRSVQNGQLLEELSLASHQAQSVRQSNITSFPTNTFQRGQYSEPYLPLIHPLILGLENQILIYTFPG</sequence>
<proteinExistence type="predicted"/>
<dbReference type="EMBL" id="JARBJD010000108">
    <property type="protein sequence ID" value="KAK2952142.1"/>
    <property type="molecule type" value="Genomic_DNA"/>
</dbReference>
<evidence type="ECO:0000313" key="1">
    <source>
        <dbReference type="EMBL" id="KAK2952142.1"/>
    </source>
</evidence>
<organism evidence="1 2">
    <name type="scientific">Blattamonas nauphoetae</name>
    <dbReference type="NCBI Taxonomy" id="2049346"/>
    <lineage>
        <taxon>Eukaryota</taxon>
        <taxon>Metamonada</taxon>
        <taxon>Preaxostyla</taxon>
        <taxon>Oxymonadida</taxon>
        <taxon>Blattamonas</taxon>
    </lineage>
</organism>
<gene>
    <name evidence="1" type="ORF">BLNAU_12993</name>
</gene>
<name>A0ABQ9XL82_9EUKA</name>
<keyword evidence="2" id="KW-1185">Reference proteome</keyword>
<dbReference type="Proteomes" id="UP001281761">
    <property type="component" value="Unassembled WGS sequence"/>
</dbReference>
<protein>
    <submittedName>
        <fullName evidence="1">Uncharacterized protein</fullName>
    </submittedName>
</protein>
<evidence type="ECO:0000313" key="2">
    <source>
        <dbReference type="Proteomes" id="UP001281761"/>
    </source>
</evidence>
<reference evidence="1 2" key="1">
    <citation type="journal article" date="2022" name="bioRxiv">
        <title>Genomics of Preaxostyla Flagellates Illuminates Evolutionary Transitions and the Path Towards Mitochondrial Loss.</title>
        <authorList>
            <person name="Novak L.V.F."/>
            <person name="Treitli S.C."/>
            <person name="Pyrih J."/>
            <person name="Halakuc P."/>
            <person name="Pipaliya S.V."/>
            <person name="Vacek V."/>
            <person name="Brzon O."/>
            <person name="Soukal P."/>
            <person name="Eme L."/>
            <person name="Dacks J.B."/>
            <person name="Karnkowska A."/>
            <person name="Elias M."/>
            <person name="Hampl V."/>
        </authorList>
    </citation>
    <scope>NUCLEOTIDE SEQUENCE [LARGE SCALE GENOMIC DNA]</scope>
    <source>
        <strain evidence="1">NAU3</strain>
        <tissue evidence="1">Gut</tissue>
    </source>
</reference>
<accession>A0ABQ9XL82</accession>